<dbReference type="RefSeq" id="WP_207678631.1">
    <property type="nucleotide sequence ID" value="NZ_CP061800.1"/>
</dbReference>
<reference evidence="1" key="1">
    <citation type="journal article" date="2021" name="Microb. Physiol.">
        <title>Proteogenomic Insights into the Physiology of Marine, Sulfate-Reducing, Filamentous Desulfonema limicola and Desulfonema magnum.</title>
        <authorList>
            <person name="Schnaars V."/>
            <person name="Wohlbrand L."/>
            <person name="Scheve S."/>
            <person name="Hinrichs C."/>
            <person name="Reinhardt R."/>
            <person name="Rabus R."/>
        </authorList>
    </citation>
    <scope>NUCLEOTIDE SEQUENCE</scope>
    <source>
        <strain evidence="1">4be13</strain>
    </source>
</reference>
<accession>A0A975GQV8</accession>
<gene>
    <name evidence="1" type="ORF">dnm_064770</name>
</gene>
<sequence>MTYQRTIPLERETTHVTKQREFREVLQQNQEEISERVRGYFEKRVGILARFRPSELQRVINDGKIKKVKTELEFDHNLLKMSVRFKLEAIEERYQTWLRVIKVNYREQFYSFVTDKVSLLQETMFQREQEFFSLMRKRYQLIENYKEMPSMAEVYQRKIEREQEKYFDWLEYIMEDFQNIVKEKIKSYET</sequence>
<dbReference type="Proteomes" id="UP000663722">
    <property type="component" value="Chromosome"/>
</dbReference>
<evidence type="ECO:0000313" key="1">
    <source>
        <dbReference type="EMBL" id="QTA90416.1"/>
    </source>
</evidence>
<dbReference type="AlphaFoldDB" id="A0A975GQV8"/>
<proteinExistence type="predicted"/>
<organism evidence="1 2">
    <name type="scientific">Desulfonema magnum</name>
    <dbReference type="NCBI Taxonomy" id="45655"/>
    <lineage>
        <taxon>Bacteria</taxon>
        <taxon>Pseudomonadati</taxon>
        <taxon>Thermodesulfobacteriota</taxon>
        <taxon>Desulfobacteria</taxon>
        <taxon>Desulfobacterales</taxon>
        <taxon>Desulfococcaceae</taxon>
        <taxon>Desulfonema</taxon>
    </lineage>
</organism>
<name>A0A975GQV8_9BACT</name>
<dbReference type="EMBL" id="CP061800">
    <property type="protein sequence ID" value="QTA90416.1"/>
    <property type="molecule type" value="Genomic_DNA"/>
</dbReference>
<dbReference type="KEGG" id="dmm:dnm_064770"/>
<protein>
    <submittedName>
        <fullName evidence="1">Uncharacterized protein</fullName>
    </submittedName>
</protein>
<keyword evidence="2" id="KW-1185">Reference proteome</keyword>
<evidence type="ECO:0000313" key="2">
    <source>
        <dbReference type="Proteomes" id="UP000663722"/>
    </source>
</evidence>